<reference evidence="5" key="1">
    <citation type="submission" date="2021-02" db="EMBL/GenBank/DDBJ databases">
        <authorList>
            <person name="Nowell W R."/>
        </authorList>
    </citation>
    <scope>NUCLEOTIDE SEQUENCE</scope>
</reference>
<dbReference type="GO" id="GO:0006998">
    <property type="term" value="P:nuclear envelope organization"/>
    <property type="evidence" value="ECO:0007669"/>
    <property type="project" value="TreeGrafter"/>
</dbReference>
<feature type="non-terminal residue" evidence="5">
    <location>
        <position position="1"/>
    </location>
</feature>
<gene>
    <name evidence="5" type="ORF">BYL167_LOCUS40349</name>
    <name evidence="6" type="ORF">GIL414_LOCUS51197</name>
</gene>
<proteinExistence type="predicted"/>
<evidence type="ECO:0000256" key="1">
    <source>
        <dbReference type="ARBA" id="ARBA00022754"/>
    </source>
</evidence>
<evidence type="ECO:0000256" key="2">
    <source>
        <dbReference type="ARBA" id="ARBA00023054"/>
    </source>
</evidence>
<dbReference type="SUPFAM" id="SSF64593">
    <property type="entry name" value="Intermediate filament protein, coiled coil region"/>
    <property type="match status" value="1"/>
</dbReference>
<dbReference type="GO" id="GO:0005882">
    <property type="term" value="C:intermediate filament"/>
    <property type="evidence" value="ECO:0007669"/>
    <property type="project" value="UniProtKB-KW"/>
</dbReference>
<protein>
    <recommendedName>
        <fullName evidence="4">IF rod domain-containing protein</fullName>
    </recommendedName>
</protein>
<dbReference type="GO" id="GO:0007097">
    <property type="term" value="P:nuclear migration"/>
    <property type="evidence" value="ECO:0007669"/>
    <property type="project" value="TreeGrafter"/>
</dbReference>
<dbReference type="PANTHER" id="PTHR45721">
    <property type="entry name" value="LAMIN DM0-RELATED"/>
    <property type="match status" value="1"/>
</dbReference>
<evidence type="ECO:0000313" key="5">
    <source>
        <dbReference type="EMBL" id="CAF4606232.1"/>
    </source>
</evidence>
<evidence type="ECO:0000259" key="4">
    <source>
        <dbReference type="PROSITE" id="PS51842"/>
    </source>
</evidence>
<dbReference type="PANTHER" id="PTHR45721:SF12">
    <property type="entry name" value="INTERMEDIATE FILAMENT PROTEIN IFA-1"/>
    <property type="match status" value="1"/>
</dbReference>
<dbReference type="GO" id="GO:0051664">
    <property type="term" value="P:nuclear pore localization"/>
    <property type="evidence" value="ECO:0007669"/>
    <property type="project" value="TreeGrafter"/>
</dbReference>
<dbReference type="GO" id="GO:0005652">
    <property type="term" value="C:nuclear lamina"/>
    <property type="evidence" value="ECO:0007669"/>
    <property type="project" value="TreeGrafter"/>
</dbReference>
<feature type="coiled-coil region" evidence="3">
    <location>
        <begin position="21"/>
        <end position="77"/>
    </location>
</feature>
<evidence type="ECO:0000313" key="6">
    <source>
        <dbReference type="EMBL" id="CAF4888154.1"/>
    </source>
</evidence>
<feature type="domain" description="IF rod" evidence="4">
    <location>
        <begin position="3"/>
        <end position="81"/>
    </location>
</feature>
<sequence>QREKQELSELNDRFRGYLDRVKILEIKNSKLTSQLEDITKTWGAASQGIISQYSGSLDRLRQEVNECMLDEADLQTRLRRS</sequence>
<accession>A0A8S2Z2G0</accession>
<name>A0A8S2Z2G0_9BILA</name>
<keyword evidence="1" id="KW-0403">Intermediate filament</keyword>
<evidence type="ECO:0000256" key="3">
    <source>
        <dbReference type="SAM" id="Coils"/>
    </source>
</evidence>
<dbReference type="EMBL" id="CAJOBH010099543">
    <property type="protein sequence ID" value="CAF4606232.1"/>
    <property type="molecule type" value="Genomic_DNA"/>
</dbReference>
<comment type="caution">
    <text evidence="5">The sequence shown here is derived from an EMBL/GenBank/DDBJ whole genome shotgun (WGS) entry which is preliminary data.</text>
</comment>
<organism evidence="5 7">
    <name type="scientific">Rotaria magnacalcarata</name>
    <dbReference type="NCBI Taxonomy" id="392030"/>
    <lineage>
        <taxon>Eukaryota</taxon>
        <taxon>Metazoa</taxon>
        <taxon>Spiralia</taxon>
        <taxon>Gnathifera</taxon>
        <taxon>Rotifera</taxon>
        <taxon>Eurotatoria</taxon>
        <taxon>Bdelloidea</taxon>
        <taxon>Philodinida</taxon>
        <taxon>Philodinidae</taxon>
        <taxon>Rotaria</taxon>
    </lineage>
</organism>
<dbReference type="AlphaFoldDB" id="A0A8S2Z2G0"/>
<evidence type="ECO:0000313" key="7">
    <source>
        <dbReference type="Proteomes" id="UP000681967"/>
    </source>
</evidence>
<dbReference type="Pfam" id="PF00038">
    <property type="entry name" value="Filament"/>
    <property type="match status" value="1"/>
</dbReference>
<feature type="non-terminal residue" evidence="5">
    <location>
        <position position="81"/>
    </location>
</feature>
<dbReference type="PROSITE" id="PS51842">
    <property type="entry name" value="IF_ROD_2"/>
    <property type="match status" value="1"/>
</dbReference>
<dbReference type="Proteomes" id="UP000681967">
    <property type="component" value="Unassembled WGS sequence"/>
</dbReference>
<dbReference type="Proteomes" id="UP000681720">
    <property type="component" value="Unassembled WGS sequence"/>
</dbReference>
<dbReference type="GO" id="GO:0005200">
    <property type="term" value="F:structural constituent of cytoskeleton"/>
    <property type="evidence" value="ECO:0007669"/>
    <property type="project" value="TreeGrafter"/>
</dbReference>
<dbReference type="GO" id="GO:0090435">
    <property type="term" value="P:protein localization to nuclear envelope"/>
    <property type="evidence" value="ECO:0007669"/>
    <property type="project" value="TreeGrafter"/>
</dbReference>
<dbReference type="EMBL" id="CAJOBJ010172475">
    <property type="protein sequence ID" value="CAF4888154.1"/>
    <property type="molecule type" value="Genomic_DNA"/>
</dbReference>
<dbReference type="GO" id="GO:0031507">
    <property type="term" value="P:heterochromatin formation"/>
    <property type="evidence" value="ECO:0007669"/>
    <property type="project" value="TreeGrafter"/>
</dbReference>
<keyword evidence="2 3" id="KW-0175">Coiled coil</keyword>
<dbReference type="InterPro" id="IPR039008">
    <property type="entry name" value="IF_rod_dom"/>
</dbReference>